<reference evidence="1" key="1">
    <citation type="submission" date="2022-05" db="EMBL/GenBank/DDBJ databases">
        <authorList>
            <person name="Okamura Y."/>
        </authorList>
    </citation>
    <scope>NUCLEOTIDE SEQUENCE</scope>
</reference>
<dbReference type="EMBL" id="CALOZG010000004">
    <property type="protein sequence ID" value="CAH4013362.1"/>
    <property type="molecule type" value="Genomic_DNA"/>
</dbReference>
<dbReference type="Proteomes" id="UP001152562">
    <property type="component" value="Unassembled WGS sequence"/>
</dbReference>
<evidence type="ECO:0000313" key="2">
    <source>
        <dbReference type="Proteomes" id="UP001152562"/>
    </source>
</evidence>
<accession>A0A9P0X848</accession>
<proteinExistence type="predicted"/>
<keyword evidence="2" id="KW-1185">Reference proteome</keyword>
<protein>
    <submittedName>
        <fullName evidence="1">Uncharacterized protein</fullName>
    </submittedName>
</protein>
<sequence length="75" mass="8423">MEPRGLGAPPARAARPGELIQVASAPLASRNPQVCPFCFWCLLRRVPFRAPRVYRVYVYRAGRYVCLVTRCDSLG</sequence>
<evidence type="ECO:0000313" key="1">
    <source>
        <dbReference type="EMBL" id="CAH4013362.1"/>
    </source>
</evidence>
<organism evidence="1 2">
    <name type="scientific">Pieris brassicae</name>
    <name type="common">White butterfly</name>
    <name type="synonym">Large white butterfly</name>
    <dbReference type="NCBI Taxonomy" id="7116"/>
    <lineage>
        <taxon>Eukaryota</taxon>
        <taxon>Metazoa</taxon>
        <taxon>Ecdysozoa</taxon>
        <taxon>Arthropoda</taxon>
        <taxon>Hexapoda</taxon>
        <taxon>Insecta</taxon>
        <taxon>Pterygota</taxon>
        <taxon>Neoptera</taxon>
        <taxon>Endopterygota</taxon>
        <taxon>Lepidoptera</taxon>
        <taxon>Glossata</taxon>
        <taxon>Ditrysia</taxon>
        <taxon>Papilionoidea</taxon>
        <taxon>Pieridae</taxon>
        <taxon>Pierinae</taxon>
        <taxon>Pieris</taxon>
    </lineage>
</organism>
<dbReference type="AlphaFoldDB" id="A0A9P0X848"/>
<name>A0A9P0X848_PIEBR</name>
<gene>
    <name evidence="1" type="ORF">PIBRA_LOCUS3288</name>
</gene>
<comment type="caution">
    <text evidence="1">The sequence shown here is derived from an EMBL/GenBank/DDBJ whole genome shotgun (WGS) entry which is preliminary data.</text>
</comment>